<evidence type="ECO:0000256" key="4">
    <source>
        <dbReference type="ARBA" id="ARBA00022989"/>
    </source>
</evidence>
<dbReference type="OrthoDB" id="9804152at2"/>
<comment type="subcellular location">
    <subcellularLocation>
        <location evidence="1">Membrane</location>
        <topology evidence="1">Single-pass membrane protein</topology>
    </subcellularLocation>
</comment>
<dbReference type="AlphaFoldDB" id="A0A3N2AP66"/>
<dbReference type="Pfam" id="PF04011">
    <property type="entry name" value="LemA"/>
    <property type="match status" value="1"/>
</dbReference>
<keyword evidence="4 6" id="KW-1133">Transmembrane helix</keyword>
<gene>
    <name evidence="7" type="ORF">EDD26_0190</name>
</gene>
<evidence type="ECO:0000256" key="2">
    <source>
        <dbReference type="ARBA" id="ARBA00008854"/>
    </source>
</evidence>
<comment type="caution">
    <text evidence="7">The sequence shown here is derived from an EMBL/GenBank/DDBJ whole genome shotgun (WGS) entry which is preliminary data.</text>
</comment>
<reference evidence="7 8" key="1">
    <citation type="submission" date="2018-11" db="EMBL/GenBank/DDBJ databases">
        <title>Sequencing the genomes of 1000 actinobacteria strains.</title>
        <authorList>
            <person name="Klenk H.-P."/>
        </authorList>
    </citation>
    <scope>NUCLEOTIDE SEQUENCE [LARGE SCALE GENOMIC DNA]</scope>
    <source>
        <strain evidence="7 8">DSM 9580</strain>
    </source>
</reference>
<evidence type="ECO:0000256" key="5">
    <source>
        <dbReference type="ARBA" id="ARBA00023136"/>
    </source>
</evidence>
<keyword evidence="3 6" id="KW-0812">Transmembrane</keyword>
<dbReference type="InterPro" id="IPR007156">
    <property type="entry name" value="MamQ_LemA"/>
</dbReference>
<dbReference type="GO" id="GO:0016020">
    <property type="term" value="C:membrane"/>
    <property type="evidence" value="ECO:0007669"/>
    <property type="project" value="UniProtKB-SubCell"/>
</dbReference>
<organism evidence="7 8">
    <name type="scientific">Agrococcus jenensis</name>
    <dbReference type="NCBI Taxonomy" id="46353"/>
    <lineage>
        <taxon>Bacteria</taxon>
        <taxon>Bacillati</taxon>
        <taxon>Actinomycetota</taxon>
        <taxon>Actinomycetes</taxon>
        <taxon>Micrococcales</taxon>
        <taxon>Microbacteriaceae</taxon>
        <taxon>Agrococcus</taxon>
    </lineage>
</organism>
<proteinExistence type="inferred from homology"/>
<comment type="similarity">
    <text evidence="2">Belongs to the LemA family.</text>
</comment>
<keyword evidence="5 6" id="KW-0472">Membrane</keyword>
<evidence type="ECO:0000313" key="7">
    <source>
        <dbReference type="EMBL" id="ROR64839.1"/>
    </source>
</evidence>
<dbReference type="Proteomes" id="UP000275456">
    <property type="component" value="Unassembled WGS sequence"/>
</dbReference>
<protein>
    <submittedName>
        <fullName evidence="7">LemA protein</fullName>
    </submittedName>
</protein>
<sequence length="185" mass="19738">MGAMELLDVILIAAGAFVVLGLAAGIWFVTAMTGMRRLSATVDERWDALAATLERRRTVAAPLLATAPGPQQQQAAQAFASLDAASQPQSKAEAEAEVQRVLRPLVQAAGSQPLGSDAAEARTALAALDDEAQARRRDYNTGARELNAKGRRYPSSMWASTFGVPREFFEVDQAGAVAEPPRIQF</sequence>
<evidence type="ECO:0000256" key="3">
    <source>
        <dbReference type="ARBA" id="ARBA00022692"/>
    </source>
</evidence>
<dbReference type="Gene3D" id="1.20.1440.20">
    <property type="entry name" value="LemA-like domain"/>
    <property type="match status" value="1"/>
</dbReference>
<dbReference type="SUPFAM" id="SSF140478">
    <property type="entry name" value="LemA-like"/>
    <property type="match status" value="1"/>
</dbReference>
<evidence type="ECO:0000256" key="1">
    <source>
        <dbReference type="ARBA" id="ARBA00004167"/>
    </source>
</evidence>
<accession>A0A3N2AP66</accession>
<feature type="transmembrane region" description="Helical" evidence="6">
    <location>
        <begin position="6"/>
        <end position="29"/>
    </location>
</feature>
<evidence type="ECO:0000313" key="8">
    <source>
        <dbReference type="Proteomes" id="UP000275456"/>
    </source>
</evidence>
<dbReference type="EMBL" id="RKHJ01000001">
    <property type="protein sequence ID" value="ROR64839.1"/>
    <property type="molecule type" value="Genomic_DNA"/>
</dbReference>
<name>A0A3N2AP66_9MICO</name>
<evidence type="ECO:0000256" key="6">
    <source>
        <dbReference type="SAM" id="Phobius"/>
    </source>
</evidence>
<dbReference type="InterPro" id="IPR023353">
    <property type="entry name" value="LemA-like_dom_sf"/>
</dbReference>
<keyword evidence="8" id="KW-1185">Reference proteome</keyword>